<dbReference type="OrthoDB" id="344729at2"/>
<keyword evidence="3" id="KW-1185">Reference proteome</keyword>
<evidence type="ECO:0008006" key="4">
    <source>
        <dbReference type="Google" id="ProtNLM"/>
    </source>
</evidence>
<gene>
    <name evidence="2" type="ORF">DKT77_01235</name>
</gene>
<dbReference type="NCBIfam" id="NF041384">
    <property type="entry name" value="YHS_seleno_dom"/>
    <property type="match status" value="1"/>
</dbReference>
<dbReference type="EMBL" id="QGKU01000003">
    <property type="protein sequence ID" value="PWR04618.1"/>
    <property type="molecule type" value="Genomic_DNA"/>
</dbReference>
<accession>A0A2V2LG45</accession>
<keyword evidence="1" id="KW-0732">Signal</keyword>
<protein>
    <recommendedName>
        <fullName evidence="4">YHS domain-containing protein</fullName>
    </recommendedName>
</protein>
<reference evidence="2 3" key="1">
    <citation type="submission" date="2018-05" db="EMBL/GenBank/DDBJ databases">
        <title>Rhodobacteraceae gen. nov., sp. nov. isolated from sea water.</title>
        <authorList>
            <person name="Ren Y."/>
        </authorList>
    </citation>
    <scope>NUCLEOTIDE SEQUENCE [LARGE SCALE GENOMIC DNA]</scope>
    <source>
        <strain evidence="2 3">TG-679</strain>
    </source>
</reference>
<name>A0A2V2LG45_9RHOB</name>
<feature type="chain" id="PRO_5015919283" description="YHS domain-containing protein" evidence="1">
    <location>
        <begin position="25"/>
        <end position="158"/>
    </location>
</feature>
<organism evidence="2 3">
    <name type="scientific">Meridianimarinicoccus roseus</name>
    <dbReference type="NCBI Taxonomy" id="2072018"/>
    <lineage>
        <taxon>Bacteria</taxon>
        <taxon>Pseudomonadati</taxon>
        <taxon>Pseudomonadota</taxon>
        <taxon>Alphaproteobacteria</taxon>
        <taxon>Rhodobacterales</taxon>
        <taxon>Paracoccaceae</taxon>
        <taxon>Meridianimarinicoccus</taxon>
    </lineage>
</organism>
<feature type="signal peptide" evidence="1">
    <location>
        <begin position="1"/>
        <end position="24"/>
    </location>
</feature>
<sequence length="158" mass="16804">MKSFLNLPAIALGAALTLGTAAMAADEYNVSNGLTLTGNPLGLHGVDPVSMFDGMAPRAGDAVNTSVHDGVDYYFATPQAQQQFDADPAAFLPQFCAFGVKVGKKLDGDVRYADLVDGKLYLFVNEVIFEKYLENPAEVIATANDMWPAIRSTPAGEL</sequence>
<dbReference type="AlphaFoldDB" id="A0A2V2LG45"/>
<proteinExistence type="predicted"/>
<dbReference type="RefSeq" id="WP_109809919.1">
    <property type="nucleotide sequence ID" value="NZ_QGKU01000003.1"/>
</dbReference>
<evidence type="ECO:0000313" key="3">
    <source>
        <dbReference type="Proteomes" id="UP000245680"/>
    </source>
</evidence>
<comment type="caution">
    <text evidence="2">The sequence shown here is derived from an EMBL/GenBank/DDBJ whole genome shotgun (WGS) entry which is preliminary data.</text>
</comment>
<evidence type="ECO:0000256" key="1">
    <source>
        <dbReference type="SAM" id="SignalP"/>
    </source>
</evidence>
<dbReference type="Proteomes" id="UP000245680">
    <property type="component" value="Unassembled WGS sequence"/>
</dbReference>
<evidence type="ECO:0000313" key="2">
    <source>
        <dbReference type="EMBL" id="PWR04618.1"/>
    </source>
</evidence>